<dbReference type="PANTHER" id="PTHR10910:SF62">
    <property type="entry name" value="AT07585P-RELATED"/>
    <property type="match status" value="1"/>
</dbReference>
<dbReference type="EMBL" id="CAJVPY010008017">
    <property type="protein sequence ID" value="CAG8690262.1"/>
    <property type="molecule type" value="Genomic_DNA"/>
</dbReference>
<accession>A0A9N9HLP4</accession>
<feature type="domain" description="A to I editase" evidence="1">
    <location>
        <begin position="62"/>
        <end position="409"/>
    </location>
</feature>
<dbReference type="Pfam" id="PF02137">
    <property type="entry name" value="A_deamin"/>
    <property type="match status" value="1"/>
</dbReference>
<reference evidence="2" key="1">
    <citation type="submission" date="2021-06" db="EMBL/GenBank/DDBJ databases">
        <authorList>
            <person name="Kallberg Y."/>
            <person name="Tangrot J."/>
            <person name="Rosling A."/>
        </authorList>
    </citation>
    <scope>NUCLEOTIDE SEQUENCE</scope>
    <source>
        <strain evidence="2">MA453B</strain>
    </source>
</reference>
<keyword evidence="3" id="KW-1185">Reference proteome</keyword>
<dbReference type="GO" id="GO:0006396">
    <property type="term" value="P:RNA processing"/>
    <property type="evidence" value="ECO:0007669"/>
    <property type="project" value="InterPro"/>
</dbReference>
<dbReference type="PROSITE" id="PS50141">
    <property type="entry name" value="A_DEAMIN_EDITASE"/>
    <property type="match status" value="1"/>
</dbReference>
<gene>
    <name evidence="2" type="ORF">DERYTH_LOCUS12327</name>
</gene>
<protein>
    <submittedName>
        <fullName evidence="2">1781_t:CDS:1</fullName>
    </submittedName>
</protein>
<dbReference type="GO" id="GO:0003725">
    <property type="term" value="F:double-stranded RNA binding"/>
    <property type="evidence" value="ECO:0007669"/>
    <property type="project" value="TreeGrafter"/>
</dbReference>
<name>A0A9N9HLP4_9GLOM</name>
<dbReference type="GO" id="GO:0006382">
    <property type="term" value="P:adenosine to inosine editing"/>
    <property type="evidence" value="ECO:0007669"/>
    <property type="project" value="TreeGrafter"/>
</dbReference>
<dbReference type="GO" id="GO:0005737">
    <property type="term" value="C:cytoplasm"/>
    <property type="evidence" value="ECO:0007669"/>
    <property type="project" value="TreeGrafter"/>
</dbReference>
<sequence length="441" mass="50113">MGNKPWESNSTTFSSQITEICHQKFKTIGKNGKPLAFQNNLEWTVLAGIVACHLTGNYYILFLSSGLKCLPQSKLSKTGDLIHDSHAETFIINEMKLLLNSESIYLCLNDTNYPPFRLRNNITFHMYISQAPCGDASTTSIALNQSSEDAELYINSYNNNIDSQNYDIMKRNQTSECNGKVEVSKMKDGFRRGRVDYGSFGVLRTKPGRVDSEPTLSMSCSDKIAQWNVVGLQSALLSELILPIYLSSIIVGDMFCLEDLNRALYERIQGLTNLPHGYFLHQPAIIPSLVKFERSRGYLSERLLDKDLIPSNIATIWIKNSESAEVLVSGRKQGAIKSKKTGLYLSKTSSVTKLSLFQNLESLLIQIPNSLVPQNLTQFIEQDLRKTFTYKMLKSKSKNYQIAKQVLRSQKFHEWIKCPSEIYENFNLNGELIEQRMRTEF</sequence>
<dbReference type="Proteomes" id="UP000789405">
    <property type="component" value="Unassembled WGS sequence"/>
</dbReference>
<evidence type="ECO:0000313" key="2">
    <source>
        <dbReference type="EMBL" id="CAG8690262.1"/>
    </source>
</evidence>
<dbReference type="InterPro" id="IPR002466">
    <property type="entry name" value="A_deamin"/>
</dbReference>
<dbReference type="SMART" id="SM00552">
    <property type="entry name" value="ADEAMc"/>
    <property type="match status" value="1"/>
</dbReference>
<dbReference type="GO" id="GO:0003726">
    <property type="term" value="F:double-stranded RNA adenosine deaminase activity"/>
    <property type="evidence" value="ECO:0007669"/>
    <property type="project" value="TreeGrafter"/>
</dbReference>
<dbReference type="GO" id="GO:0008251">
    <property type="term" value="F:tRNA-specific adenosine deaminase activity"/>
    <property type="evidence" value="ECO:0007669"/>
    <property type="project" value="TreeGrafter"/>
</dbReference>
<dbReference type="GO" id="GO:0005730">
    <property type="term" value="C:nucleolus"/>
    <property type="evidence" value="ECO:0007669"/>
    <property type="project" value="TreeGrafter"/>
</dbReference>
<dbReference type="PANTHER" id="PTHR10910">
    <property type="entry name" value="EUKARYOTE SPECIFIC DSRNA BINDING PROTEIN"/>
    <property type="match status" value="1"/>
</dbReference>
<comment type="caution">
    <text evidence="2">The sequence shown here is derived from an EMBL/GenBank/DDBJ whole genome shotgun (WGS) entry which is preliminary data.</text>
</comment>
<dbReference type="AlphaFoldDB" id="A0A9N9HLP4"/>
<dbReference type="OrthoDB" id="10268011at2759"/>
<evidence type="ECO:0000259" key="1">
    <source>
        <dbReference type="PROSITE" id="PS50141"/>
    </source>
</evidence>
<organism evidence="2 3">
    <name type="scientific">Dentiscutata erythropus</name>
    <dbReference type="NCBI Taxonomy" id="1348616"/>
    <lineage>
        <taxon>Eukaryota</taxon>
        <taxon>Fungi</taxon>
        <taxon>Fungi incertae sedis</taxon>
        <taxon>Mucoromycota</taxon>
        <taxon>Glomeromycotina</taxon>
        <taxon>Glomeromycetes</taxon>
        <taxon>Diversisporales</taxon>
        <taxon>Gigasporaceae</taxon>
        <taxon>Dentiscutata</taxon>
    </lineage>
</organism>
<proteinExistence type="predicted"/>
<evidence type="ECO:0000313" key="3">
    <source>
        <dbReference type="Proteomes" id="UP000789405"/>
    </source>
</evidence>